<keyword evidence="1" id="KW-0645">Protease</keyword>
<proteinExistence type="predicted"/>
<evidence type="ECO:0000313" key="1">
    <source>
        <dbReference type="EMBL" id="QDU45880.1"/>
    </source>
</evidence>
<evidence type="ECO:0000313" key="2">
    <source>
        <dbReference type="Proteomes" id="UP000319383"/>
    </source>
</evidence>
<dbReference type="EMBL" id="CP036276">
    <property type="protein sequence ID" value="QDU45880.1"/>
    <property type="molecule type" value="Genomic_DNA"/>
</dbReference>
<organism evidence="1 2">
    <name type="scientific">Symmachiella dynata</name>
    <dbReference type="NCBI Taxonomy" id="2527995"/>
    <lineage>
        <taxon>Bacteria</taxon>
        <taxon>Pseudomonadati</taxon>
        <taxon>Planctomycetota</taxon>
        <taxon>Planctomycetia</taxon>
        <taxon>Planctomycetales</taxon>
        <taxon>Planctomycetaceae</taxon>
        <taxon>Symmachiella</taxon>
    </lineage>
</organism>
<dbReference type="Proteomes" id="UP000319383">
    <property type="component" value="Chromosome"/>
</dbReference>
<dbReference type="RefSeq" id="WP_145378417.1">
    <property type="nucleotide sequence ID" value="NZ_CP036276.1"/>
</dbReference>
<gene>
    <name evidence="1" type="primary">shpI</name>
    <name evidence="1" type="ORF">Mal52_43770</name>
</gene>
<reference evidence="1 2" key="1">
    <citation type="submission" date="2019-02" db="EMBL/GenBank/DDBJ databases">
        <title>Deep-cultivation of Planctomycetes and their phenomic and genomic characterization uncovers novel biology.</title>
        <authorList>
            <person name="Wiegand S."/>
            <person name="Jogler M."/>
            <person name="Boedeker C."/>
            <person name="Pinto D."/>
            <person name="Vollmers J."/>
            <person name="Rivas-Marin E."/>
            <person name="Kohn T."/>
            <person name="Peeters S.H."/>
            <person name="Heuer A."/>
            <person name="Rast P."/>
            <person name="Oberbeckmann S."/>
            <person name="Bunk B."/>
            <person name="Jeske O."/>
            <person name="Meyerdierks A."/>
            <person name="Storesund J.E."/>
            <person name="Kallscheuer N."/>
            <person name="Luecker S."/>
            <person name="Lage O.M."/>
            <person name="Pohl T."/>
            <person name="Merkel B.J."/>
            <person name="Hornburger P."/>
            <person name="Mueller R.-W."/>
            <person name="Bruemmer F."/>
            <person name="Labrenz M."/>
            <person name="Spormann A.M."/>
            <person name="Op den Camp H."/>
            <person name="Overmann J."/>
            <person name="Amann R."/>
            <person name="Jetten M.S.M."/>
            <person name="Mascher T."/>
            <person name="Medema M.H."/>
            <person name="Devos D.P."/>
            <person name="Kaster A.-K."/>
            <person name="Ovreas L."/>
            <person name="Rohde M."/>
            <person name="Galperin M.Y."/>
            <person name="Jogler C."/>
        </authorList>
    </citation>
    <scope>NUCLEOTIDE SEQUENCE [LARGE SCALE GENOMIC DNA]</scope>
    <source>
        <strain evidence="1 2">Mal52</strain>
    </source>
</reference>
<keyword evidence="1" id="KW-0378">Hydrolase</keyword>
<name>A0A517ZTT7_9PLAN</name>
<dbReference type="GO" id="GO:0006508">
    <property type="term" value="P:proteolysis"/>
    <property type="evidence" value="ECO:0007669"/>
    <property type="project" value="UniProtKB-KW"/>
</dbReference>
<dbReference type="KEGG" id="sdyn:Mal52_43770"/>
<keyword evidence="2" id="KW-1185">Reference proteome</keyword>
<dbReference type="EC" id="3.4.24.-" evidence="1"/>
<dbReference type="GO" id="GO:0008237">
    <property type="term" value="F:metallopeptidase activity"/>
    <property type="evidence" value="ECO:0007669"/>
    <property type="project" value="UniProtKB-KW"/>
</dbReference>
<protein>
    <submittedName>
        <fullName evidence="1">Neutral metalloprotease</fullName>
        <ecNumber evidence="1">3.4.24.-</ecNumber>
    </submittedName>
</protein>
<dbReference type="AlphaFoldDB" id="A0A517ZTT7"/>
<sequence length="506" mass="55469">MHQRGIMIALMILGSFAVCCIQLHRAQATPPTGITTLDAGIPYAIGTEDGAATFDLEIGNGDRYLLIIGSLAASDVEFPLSLNAHPIAAVTKQPIKRIAPLAVRPITTPAAPLPLTDRTPSQDTRASRDFSIHVTDGALDDPRSYHKVRGRLIAEGRHVRVYLDGDQTERELYPDIAAEVIRLFDDEVYPTSLQHCGDYCDVDGDGKFAILLSHWLGKLQGGQTSVGGFVRGSDFRKTIAPPFGNQADVLYLNSNIAAGPRLKTLLAHEYTHAVLFSARRRLADSMAVDTDEEDWLNEAIAHVAENMHSSDWSNLDHRIDAFLQNPAECPLVVADYYRAGRWRDHGCRGATYLLLRWCTDTYGDQLIRRLIHSRQRGRINLQQATGQSFEDLFRYWTIALAGAPVENSTVANQSPAGLQYLSLNGHIGEHDLQGIARDEWNINSAAPTLSLNGTSSRFVEISAADSPGIVRLCVSSQSSAQLQITLIKLPSAAPDQNGRQPHLAAR</sequence>
<accession>A0A517ZTT7</accession>
<keyword evidence="1" id="KW-0482">Metalloprotease</keyword>